<keyword evidence="3" id="KW-1185">Reference proteome</keyword>
<dbReference type="EMBL" id="AP022586">
    <property type="protein sequence ID" value="BBY17203.1"/>
    <property type="molecule type" value="Genomic_DNA"/>
</dbReference>
<gene>
    <name evidence="2" type="ORF">MLIT_27950</name>
</gene>
<proteinExistence type="predicted"/>
<reference evidence="2 3" key="1">
    <citation type="journal article" date="2019" name="Emerg. Microbes Infect.">
        <title>Comprehensive subspecies identification of 175 nontuberculous mycobacteria species based on 7547 genomic profiles.</title>
        <authorList>
            <person name="Matsumoto Y."/>
            <person name="Kinjo T."/>
            <person name="Motooka D."/>
            <person name="Nabeya D."/>
            <person name="Jung N."/>
            <person name="Uechi K."/>
            <person name="Horii T."/>
            <person name="Iida T."/>
            <person name="Fujita J."/>
            <person name="Nakamura S."/>
        </authorList>
    </citation>
    <scope>NUCLEOTIDE SEQUENCE [LARGE SCALE GENOMIC DNA]</scope>
    <source>
        <strain evidence="2 3">JCM 17423</strain>
    </source>
</reference>
<evidence type="ECO:0000313" key="3">
    <source>
        <dbReference type="Proteomes" id="UP000466607"/>
    </source>
</evidence>
<dbReference type="RefSeq" id="WP_134053706.1">
    <property type="nucleotide sequence ID" value="NZ_AP022586.1"/>
</dbReference>
<evidence type="ECO:0000256" key="1">
    <source>
        <dbReference type="SAM" id="Phobius"/>
    </source>
</evidence>
<protein>
    <submittedName>
        <fullName evidence="2">Uncharacterized protein</fullName>
    </submittedName>
</protein>
<feature type="transmembrane region" description="Helical" evidence="1">
    <location>
        <begin position="94"/>
        <end position="115"/>
    </location>
</feature>
<feature type="transmembrane region" description="Helical" evidence="1">
    <location>
        <begin position="21"/>
        <end position="43"/>
    </location>
</feature>
<keyword evidence="1" id="KW-0472">Membrane</keyword>
<organism evidence="2 3">
    <name type="scientific">Mycolicibacterium litorale</name>
    <dbReference type="NCBI Taxonomy" id="758802"/>
    <lineage>
        <taxon>Bacteria</taxon>
        <taxon>Bacillati</taxon>
        <taxon>Actinomycetota</taxon>
        <taxon>Actinomycetes</taxon>
        <taxon>Mycobacteriales</taxon>
        <taxon>Mycobacteriaceae</taxon>
        <taxon>Mycolicibacterium</taxon>
    </lineage>
</organism>
<evidence type="ECO:0000313" key="2">
    <source>
        <dbReference type="EMBL" id="BBY17203.1"/>
    </source>
</evidence>
<dbReference type="Proteomes" id="UP000466607">
    <property type="component" value="Chromosome"/>
</dbReference>
<name>A0AAD1MUN5_9MYCO</name>
<feature type="transmembrane region" description="Helical" evidence="1">
    <location>
        <begin position="55"/>
        <end position="73"/>
    </location>
</feature>
<accession>A0AAD1MUN5</accession>
<sequence>MTARPSELYVHHSCLRQNLGVIVGGVLRRSAWVVLIVGFAVILTYTLGEDGHPTVILRIVAGVGALALVVMYARVMRDMPGRQLKSVARQRQMLAVRILQLVAAVVLGALTAAIGAMTVPAVAASVLVLPLPVVVIVGAVTGERLW</sequence>
<dbReference type="AlphaFoldDB" id="A0AAD1MUN5"/>
<keyword evidence="1" id="KW-1133">Transmembrane helix</keyword>
<keyword evidence="1" id="KW-0812">Transmembrane</keyword>
<feature type="transmembrane region" description="Helical" evidence="1">
    <location>
        <begin position="121"/>
        <end position="140"/>
    </location>
</feature>